<organism evidence="1 2">
    <name type="scientific">Oryza sativa subsp. japonica</name>
    <name type="common">Rice</name>
    <dbReference type="NCBI Taxonomy" id="39947"/>
    <lineage>
        <taxon>Eukaryota</taxon>
        <taxon>Viridiplantae</taxon>
        <taxon>Streptophyta</taxon>
        <taxon>Embryophyta</taxon>
        <taxon>Tracheophyta</taxon>
        <taxon>Spermatophyta</taxon>
        <taxon>Magnoliopsida</taxon>
        <taxon>Liliopsida</taxon>
        <taxon>Poales</taxon>
        <taxon>Poaceae</taxon>
        <taxon>BOP clade</taxon>
        <taxon>Oryzoideae</taxon>
        <taxon>Oryzeae</taxon>
        <taxon>Oryzinae</taxon>
        <taxon>Oryza</taxon>
        <taxon>Oryza sativa</taxon>
    </lineage>
</organism>
<dbReference type="AlphaFoldDB" id="Q69SN7"/>
<protein>
    <submittedName>
        <fullName evidence="1">Uncharacterized protein</fullName>
    </submittedName>
</protein>
<reference evidence="2" key="1">
    <citation type="journal article" date="2005" name="Nature">
        <title>The map-based sequence of the rice genome.</title>
        <authorList>
            <consortium name="International rice genome sequencing project (IRGSP)"/>
            <person name="Matsumoto T."/>
            <person name="Wu J."/>
            <person name="Kanamori H."/>
            <person name="Katayose Y."/>
            <person name="Fujisawa M."/>
            <person name="Namiki N."/>
            <person name="Mizuno H."/>
            <person name="Yamamoto K."/>
            <person name="Antonio B.A."/>
            <person name="Baba T."/>
            <person name="Sakata K."/>
            <person name="Nagamura Y."/>
            <person name="Aoki H."/>
            <person name="Arikawa K."/>
            <person name="Arita K."/>
            <person name="Bito T."/>
            <person name="Chiden Y."/>
            <person name="Fujitsuka N."/>
            <person name="Fukunaka R."/>
            <person name="Hamada M."/>
            <person name="Harada C."/>
            <person name="Hayashi A."/>
            <person name="Hijishita S."/>
            <person name="Honda M."/>
            <person name="Hosokawa S."/>
            <person name="Ichikawa Y."/>
            <person name="Idonuma A."/>
            <person name="Iijima M."/>
            <person name="Ikeda M."/>
            <person name="Ikeno M."/>
            <person name="Ito K."/>
            <person name="Ito S."/>
            <person name="Ito T."/>
            <person name="Ito Y."/>
            <person name="Ito Y."/>
            <person name="Iwabuchi A."/>
            <person name="Kamiya K."/>
            <person name="Karasawa W."/>
            <person name="Kurita K."/>
            <person name="Katagiri S."/>
            <person name="Kikuta A."/>
            <person name="Kobayashi H."/>
            <person name="Kobayashi N."/>
            <person name="Machita K."/>
            <person name="Maehara T."/>
            <person name="Masukawa M."/>
            <person name="Mizubayashi T."/>
            <person name="Mukai Y."/>
            <person name="Nagasaki H."/>
            <person name="Nagata Y."/>
            <person name="Naito S."/>
            <person name="Nakashima M."/>
            <person name="Nakama Y."/>
            <person name="Nakamichi Y."/>
            <person name="Nakamura M."/>
            <person name="Meguro A."/>
            <person name="Negishi M."/>
            <person name="Ohta I."/>
            <person name="Ohta T."/>
            <person name="Okamoto M."/>
            <person name="Ono N."/>
            <person name="Saji S."/>
            <person name="Sakaguchi M."/>
            <person name="Sakai K."/>
            <person name="Shibata M."/>
            <person name="Shimokawa T."/>
            <person name="Song J."/>
            <person name="Takazaki Y."/>
            <person name="Terasawa K."/>
            <person name="Tsugane M."/>
            <person name="Tsuji K."/>
            <person name="Ueda S."/>
            <person name="Waki K."/>
            <person name="Yamagata H."/>
            <person name="Yamamoto M."/>
            <person name="Yamamoto S."/>
            <person name="Yamane H."/>
            <person name="Yoshiki S."/>
            <person name="Yoshihara R."/>
            <person name="Yukawa K."/>
            <person name="Zhong H."/>
            <person name="Yano M."/>
            <person name="Yuan Q."/>
            <person name="Ouyang S."/>
            <person name="Liu J."/>
            <person name="Jones K.M."/>
            <person name="Gansberger K."/>
            <person name="Moffat K."/>
            <person name="Hill J."/>
            <person name="Bera J."/>
            <person name="Fadrosh D."/>
            <person name="Jin S."/>
            <person name="Johri S."/>
            <person name="Kim M."/>
            <person name="Overton L."/>
            <person name="Reardon M."/>
            <person name="Tsitrin T."/>
            <person name="Vuong H."/>
            <person name="Weaver B."/>
            <person name="Ciecko A."/>
            <person name="Tallon L."/>
            <person name="Jackson J."/>
            <person name="Pai G."/>
            <person name="Aken S.V."/>
            <person name="Utterback T."/>
            <person name="Reidmuller S."/>
            <person name="Feldblyum T."/>
            <person name="Hsiao J."/>
            <person name="Zismann V."/>
            <person name="Iobst S."/>
            <person name="de Vazeille A.R."/>
            <person name="Buell C.R."/>
            <person name="Ying K."/>
            <person name="Li Y."/>
            <person name="Lu T."/>
            <person name="Huang Y."/>
            <person name="Zhao Q."/>
            <person name="Feng Q."/>
            <person name="Zhang L."/>
            <person name="Zhu J."/>
            <person name="Weng Q."/>
            <person name="Mu J."/>
            <person name="Lu Y."/>
            <person name="Fan D."/>
            <person name="Liu Y."/>
            <person name="Guan J."/>
            <person name="Zhang Y."/>
            <person name="Yu S."/>
            <person name="Liu X."/>
            <person name="Zhang Y."/>
            <person name="Hong G."/>
            <person name="Han B."/>
            <person name="Choisne N."/>
            <person name="Demange N."/>
            <person name="Orjeda G."/>
            <person name="Samain S."/>
            <person name="Cattolico L."/>
            <person name="Pelletier E."/>
            <person name="Couloux A."/>
            <person name="Segurens B."/>
            <person name="Wincker P."/>
            <person name="D'Hont A."/>
            <person name="Scarpelli C."/>
            <person name="Weissenbach J."/>
            <person name="Salanoubat M."/>
            <person name="Quetier F."/>
            <person name="Yu Y."/>
            <person name="Kim H.R."/>
            <person name="Rambo T."/>
            <person name="Currie J."/>
            <person name="Collura K."/>
            <person name="Luo M."/>
            <person name="Yang T."/>
            <person name="Ammiraju J.S.S."/>
            <person name="Engler F."/>
            <person name="Soderlund C."/>
            <person name="Wing R.A."/>
            <person name="Palmer L.E."/>
            <person name="de la Bastide M."/>
            <person name="Spiegel L."/>
            <person name="Nascimento L."/>
            <person name="Zutavern T."/>
            <person name="O'Shaughnessy A."/>
            <person name="Dike S."/>
            <person name="Dedhia N."/>
            <person name="Preston R."/>
            <person name="Balija V."/>
            <person name="McCombie W.R."/>
            <person name="Chow T."/>
            <person name="Chen H."/>
            <person name="Chung M."/>
            <person name="Chen C."/>
            <person name="Shaw J."/>
            <person name="Wu H."/>
            <person name="Hsiao K."/>
            <person name="Chao Y."/>
            <person name="Chu M."/>
            <person name="Cheng C."/>
            <person name="Hour A."/>
            <person name="Lee P."/>
            <person name="Lin S."/>
            <person name="Lin Y."/>
            <person name="Liou J."/>
            <person name="Liu S."/>
            <person name="Hsing Y."/>
            <person name="Raghuvanshi S."/>
            <person name="Mohanty A."/>
            <person name="Bharti A.K."/>
            <person name="Gaur A."/>
            <person name="Gupta V."/>
            <person name="Kumar D."/>
            <person name="Ravi V."/>
            <person name="Vij S."/>
            <person name="Kapur A."/>
            <person name="Khurana P."/>
            <person name="Khurana P."/>
            <person name="Khurana J.P."/>
            <person name="Tyagi A.K."/>
            <person name="Gaikwad K."/>
            <person name="Singh A."/>
            <person name="Dalal V."/>
            <person name="Srivastava S."/>
            <person name="Dixit A."/>
            <person name="Pal A.K."/>
            <person name="Ghazi I.A."/>
            <person name="Yadav M."/>
            <person name="Pandit A."/>
            <person name="Bhargava A."/>
            <person name="Sureshbabu K."/>
            <person name="Batra K."/>
            <person name="Sharma T.R."/>
            <person name="Mohapatra T."/>
            <person name="Singh N.K."/>
            <person name="Messing J."/>
            <person name="Nelson A.B."/>
            <person name="Fuks G."/>
            <person name="Kavchok S."/>
            <person name="Keizer G."/>
            <person name="Linton E."/>
            <person name="Llaca V."/>
            <person name="Song R."/>
            <person name="Tanyolac B."/>
            <person name="Young S."/>
            <person name="Ho-Il K."/>
            <person name="Hahn J.H."/>
            <person name="Sangsakoo G."/>
            <person name="Vanavichit A."/>
            <person name="de Mattos Luiz.A.T."/>
            <person name="Zimmer P.D."/>
            <person name="Malone G."/>
            <person name="Dellagostin O."/>
            <person name="de Oliveira A.C."/>
            <person name="Bevan M."/>
            <person name="Bancroft I."/>
            <person name="Minx P."/>
            <person name="Cordum H."/>
            <person name="Wilson R."/>
            <person name="Cheng Z."/>
            <person name="Jin W."/>
            <person name="Jiang J."/>
            <person name="Leong S.A."/>
            <person name="Iwama H."/>
            <person name="Gojobori T."/>
            <person name="Itoh T."/>
            <person name="Niimura Y."/>
            <person name="Fujii Y."/>
            <person name="Habara T."/>
            <person name="Sakai H."/>
            <person name="Sato Y."/>
            <person name="Wilson G."/>
            <person name="Kumar K."/>
            <person name="McCouch S."/>
            <person name="Juretic N."/>
            <person name="Hoen D."/>
            <person name="Wright S."/>
            <person name="Bruskiewich R."/>
            <person name="Bureau T."/>
            <person name="Miyao A."/>
            <person name="Hirochika H."/>
            <person name="Nishikawa T."/>
            <person name="Kadowaki K."/>
            <person name="Sugiura M."/>
            <person name="Burr B."/>
            <person name="Sasaki T."/>
        </authorList>
    </citation>
    <scope>NUCLEOTIDE SEQUENCE [LARGE SCALE GENOMIC DNA]</scope>
    <source>
        <strain evidence="2">cv. Nipponbare</strain>
    </source>
</reference>
<dbReference type="EMBL" id="AP004992">
    <property type="protein sequence ID" value="BAD35998.1"/>
    <property type="molecule type" value="Genomic_DNA"/>
</dbReference>
<proteinExistence type="predicted"/>
<name>Q69SN7_ORYSJ</name>
<evidence type="ECO:0000313" key="1">
    <source>
        <dbReference type="EMBL" id="BAD35998.1"/>
    </source>
</evidence>
<reference evidence="2" key="2">
    <citation type="journal article" date="2008" name="Nucleic Acids Res.">
        <title>The rice annotation project database (RAP-DB): 2008 update.</title>
        <authorList>
            <consortium name="The rice annotation project (RAP)"/>
        </authorList>
    </citation>
    <scope>GENOME REANNOTATION</scope>
    <source>
        <strain evidence="2">cv. Nipponbare</strain>
    </source>
</reference>
<sequence>MICSSYDAKSDHTVAIVVTCVTSTVSSMELLSTDGTIGGTNINILDSTKAMLTNCLTVGLDVKGWCRPRQGYVPDHDGCF</sequence>
<dbReference type="Proteomes" id="UP000000763">
    <property type="component" value="Chromosome 6"/>
</dbReference>
<gene>
    <name evidence="1" type="primary">OSJNBa0022O02.7</name>
</gene>
<accession>Q69SN7</accession>
<evidence type="ECO:0000313" key="2">
    <source>
        <dbReference type="Proteomes" id="UP000000763"/>
    </source>
</evidence>